<dbReference type="EMBL" id="KN838742">
    <property type="protein sequence ID" value="KIJ95828.1"/>
    <property type="molecule type" value="Genomic_DNA"/>
</dbReference>
<dbReference type="OrthoDB" id="2017974at2759"/>
<sequence length="115" mass="13630">MGAVGGFIWNEGTREWSVQGKLAQKVKRWKKEDEIEREADERRRMGRRWADCPMDIDNDTADDSLFEESDNEGGSEEIKTLKECRYLKQLLQSALLRHIPKRHHRKLTHTNIPRR</sequence>
<feature type="region of interest" description="Disordered" evidence="1">
    <location>
        <begin position="51"/>
        <end position="76"/>
    </location>
</feature>
<protein>
    <submittedName>
        <fullName evidence="2">Uncharacterized protein</fullName>
    </submittedName>
</protein>
<evidence type="ECO:0000313" key="3">
    <source>
        <dbReference type="Proteomes" id="UP000054477"/>
    </source>
</evidence>
<reference evidence="2 3" key="1">
    <citation type="submission" date="2014-04" db="EMBL/GenBank/DDBJ databases">
        <authorList>
            <consortium name="DOE Joint Genome Institute"/>
            <person name="Kuo A."/>
            <person name="Kohler A."/>
            <person name="Nagy L.G."/>
            <person name="Floudas D."/>
            <person name="Copeland A."/>
            <person name="Barry K.W."/>
            <person name="Cichocki N."/>
            <person name="Veneault-Fourrey C."/>
            <person name="LaButti K."/>
            <person name="Lindquist E.A."/>
            <person name="Lipzen A."/>
            <person name="Lundell T."/>
            <person name="Morin E."/>
            <person name="Murat C."/>
            <person name="Sun H."/>
            <person name="Tunlid A."/>
            <person name="Henrissat B."/>
            <person name="Grigoriev I.V."/>
            <person name="Hibbett D.S."/>
            <person name="Martin F."/>
            <person name="Nordberg H.P."/>
            <person name="Cantor M.N."/>
            <person name="Hua S.X."/>
        </authorList>
    </citation>
    <scope>NUCLEOTIDE SEQUENCE [LARGE SCALE GENOMIC DNA]</scope>
    <source>
        <strain evidence="2 3">LaAM-08-1</strain>
    </source>
</reference>
<accession>A0A0C9X3K9</accession>
<dbReference type="HOGENOM" id="CLU_2109413_0_0_1"/>
<feature type="compositionally biased region" description="Acidic residues" evidence="1">
    <location>
        <begin position="54"/>
        <end position="75"/>
    </location>
</feature>
<reference evidence="3" key="2">
    <citation type="submission" date="2015-01" db="EMBL/GenBank/DDBJ databases">
        <title>Evolutionary Origins and Diversification of the Mycorrhizal Mutualists.</title>
        <authorList>
            <consortium name="DOE Joint Genome Institute"/>
            <consortium name="Mycorrhizal Genomics Consortium"/>
            <person name="Kohler A."/>
            <person name="Kuo A."/>
            <person name="Nagy L.G."/>
            <person name="Floudas D."/>
            <person name="Copeland A."/>
            <person name="Barry K.W."/>
            <person name="Cichocki N."/>
            <person name="Veneault-Fourrey C."/>
            <person name="LaButti K."/>
            <person name="Lindquist E.A."/>
            <person name="Lipzen A."/>
            <person name="Lundell T."/>
            <person name="Morin E."/>
            <person name="Murat C."/>
            <person name="Riley R."/>
            <person name="Ohm R."/>
            <person name="Sun H."/>
            <person name="Tunlid A."/>
            <person name="Henrissat B."/>
            <person name="Grigoriev I.V."/>
            <person name="Hibbett D.S."/>
            <person name="Martin F."/>
        </authorList>
    </citation>
    <scope>NUCLEOTIDE SEQUENCE [LARGE SCALE GENOMIC DNA]</scope>
    <source>
        <strain evidence="3">LaAM-08-1</strain>
    </source>
</reference>
<dbReference type="Proteomes" id="UP000054477">
    <property type="component" value="Unassembled WGS sequence"/>
</dbReference>
<dbReference type="AlphaFoldDB" id="A0A0C9X3K9"/>
<evidence type="ECO:0000313" key="2">
    <source>
        <dbReference type="EMBL" id="KIJ95828.1"/>
    </source>
</evidence>
<name>A0A0C9X3K9_9AGAR</name>
<dbReference type="STRING" id="1095629.A0A0C9X3K9"/>
<organism evidence="2 3">
    <name type="scientific">Laccaria amethystina LaAM-08-1</name>
    <dbReference type="NCBI Taxonomy" id="1095629"/>
    <lineage>
        <taxon>Eukaryota</taxon>
        <taxon>Fungi</taxon>
        <taxon>Dikarya</taxon>
        <taxon>Basidiomycota</taxon>
        <taxon>Agaricomycotina</taxon>
        <taxon>Agaricomycetes</taxon>
        <taxon>Agaricomycetidae</taxon>
        <taxon>Agaricales</taxon>
        <taxon>Agaricineae</taxon>
        <taxon>Hydnangiaceae</taxon>
        <taxon>Laccaria</taxon>
    </lineage>
</organism>
<gene>
    <name evidence="2" type="ORF">K443DRAFT_124706</name>
</gene>
<keyword evidence="3" id="KW-1185">Reference proteome</keyword>
<evidence type="ECO:0000256" key="1">
    <source>
        <dbReference type="SAM" id="MobiDB-lite"/>
    </source>
</evidence>
<proteinExistence type="predicted"/>